<protein>
    <recommendedName>
        <fullName evidence="4">CueP family metal-binding protein</fullName>
    </recommendedName>
</protein>
<dbReference type="InterPro" id="IPR047808">
    <property type="entry name" value="CueP-like"/>
</dbReference>
<dbReference type="Pfam" id="PF21172">
    <property type="entry name" value="CueP"/>
    <property type="match status" value="1"/>
</dbReference>
<dbReference type="OrthoDB" id="73040at2"/>
<feature type="signal peptide" evidence="1">
    <location>
        <begin position="1"/>
        <end position="27"/>
    </location>
</feature>
<accession>A0A345NJH4</accession>
<keyword evidence="3" id="KW-1185">Reference proteome</keyword>
<evidence type="ECO:0000313" key="3">
    <source>
        <dbReference type="Proteomes" id="UP000253790"/>
    </source>
</evidence>
<name>A0A345NJH4_9MICO</name>
<proteinExistence type="predicted"/>
<evidence type="ECO:0008006" key="4">
    <source>
        <dbReference type="Google" id="ProtNLM"/>
    </source>
</evidence>
<dbReference type="KEGG" id="orn:DV701_02595"/>
<feature type="chain" id="PRO_5016873380" description="CueP family metal-binding protein" evidence="1">
    <location>
        <begin position="28"/>
        <end position="205"/>
    </location>
</feature>
<keyword evidence="1" id="KW-0732">Signal</keyword>
<dbReference type="EMBL" id="CP031229">
    <property type="protein sequence ID" value="AXH95182.1"/>
    <property type="molecule type" value="Genomic_DNA"/>
</dbReference>
<dbReference type="NCBIfam" id="NF038094">
    <property type="entry name" value="CueP_fam"/>
    <property type="match status" value="1"/>
</dbReference>
<gene>
    <name evidence="2" type="ORF">DV701_02595</name>
</gene>
<dbReference type="PROSITE" id="PS51257">
    <property type="entry name" value="PROKAR_LIPOPROTEIN"/>
    <property type="match status" value="1"/>
</dbReference>
<organism evidence="2 3">
    <name type="scientific">Ornithinimicrobium avium</name>
    <dbReference type="NCBI Taxonomy" id="2283195"/>
    <lineage>
        <taxon>Bacteria</taxon>
        <taxon>Bacillati</taxon>
        <taxon>Actinomycetota</taxon>
        <taxon>Actinomycetes</taxon>
        <taxon>Micrococcales</taxon>
        <taxon>Ornithinimicrobiaceae</taxon>
        <taxon>Ornithinimicrobium</taxon>
    </lineage>
</organism>
<reference evidence="2 3" key="1">
    <citation type="submission" date="2018-07" db="EMBL/GenBank/DDBJ databases">
        <title>Complete genome sequencing of Ornithinimicrobium sp. AMA3305.</title>
        <authorList>
            <person name="Bae J.-W."/>
        </authorList>
    </citation>
    <scope>NUCLEOTIDE SEQUENCE [LARGE SCALE GENOMIC DNA]</scope>
    <source>
        <strain evidence="2 3">AMA3305</strain>
    </source>
</reference>
<dbReference type="AlphaFoldDB" id="A0A345NJH4"/>
<sequence>MRAPLTISALGLALALALTGCSQPATEADGAAGAAPLASASSADVEALLAPFGLAGADGREVVDRLESDPGTRPLTVQASVREDHLVVGDGSTETALPLPDDLFYVSVAPYVRTTHDCFYHALGGCQGELPGEDVEVRITDGTGEVLVEQTVTTGANGFAGFWLPRGVQGGTVEMSAGGGTGSVPLSTTPGSPTCLTTLQLAPAR</sequence>
<dbReference type="Gene3D" id="2.60.40.3700">
    <property type="match status" value="1"/>
</dbReference>
<dbReference type="RefSeq" id="WP_114926947.1">
    <property type="nucleotide sequence ID" value="NZ_CP031229.1"/>
</dbReference>
<dbReference type="Proteomes" id="UP000253790">
    <property type="component" value="Chromosome"/>
</dbReference>
<evidence type="ECO:0000313" key="2">
    <source>
        <dbReference type="EMBL" id="AXH95182.1"/>
    </source>
</evidence>
<evidence type="ECO:0000256" key="1">
    <source>
        <dbReference type="SAM" id="SignalP"/>
    </source>
</evidence>